<reference evidence="3 4" key="1">
    <citation type="submission" date="2021-05" db="EMBL/GenBank/DDBJ databases">
        <title>Comparative genomic studies on the polysaccharide-degrading batcterial strains of the Flammeovirga genus.</title>
        <authorList>
            <person name="Zewei F."/>
            <person name="Zheng Z."/>
            <person name="Yu L."/>
            <person name="Ruyue G."/>
            <person name="Yanhong M."/>
            <person name="Yuanyuan C."/>
            <person name="Jingyan G."/>
            <person name="Wenjun H."/>
        </authorList>
    </citation>
    <scope>NUCLEOTIDE SEQUENCE [LARGE SCALE GENOMIC DNA]</scope>
    <source>
        <strain evidence="3 4">NBRC:100898</strain>
    </source>
</reference>
<sequence>MINLTFTNSTNSDTFCCPFTFHKLFDIDKEEANRWLHPKEVSFFNTLLERRKQTFLSGRKVLKQLLISIVPIKAHQIEIGKGIFEQPFIKHPSFQGWECSIAHSQSHIASILFPSDLIIGIDVESNQEEMSAKTKGQITYQEKMLCLAQGVIDVEIKLWSAKEALSKCLKTGLTIPFTILEIDSIVEMENQIEITFKNFPQYKVSQCIIEGECLSVCYPIQLSLDKKIAPCLHDAILK</sequence>
<gene>
    <name evidence="3" type="ORF">KMW28_16080</name>
</gene>
<accession>A0AAX1N0Y5</accession>
<name>A0AAX1N0Y5_9BACT</name>
<evidence type="ECO:0000313" key="3">
    <source>
        <dbReference type="EMBL" id="QWG01164.1"/>
    </source>
</evidence>
<dbReference type="AlphaFoldDB" id="A0AAX1N0Y5"/>
<dbReference type="Proteomes" id="UP000678679">
    <property type="component" value="Chromosome 1"/>
</dbReference>
<evidence type="ECO:0000313" key="4">
    <source>
        <dbReference type="Proteomes" id="UP000678679"/>
    </source>
</evidence>
<dbReference type="SUPFAM" id="SSF56214">
    <property type="entry name" value="4'-phosphopantetheinyl transferase"/>
    <property type="match status" value="2"/>
</dbReference>
<dbReference type="EMBL" id="CP076132">
    <property type="protein sequence ID" value="QWG01164.1"/>
    <property type="molecule type" value="Genomic_DNA"/>
</dbReference>
<dbReference type="Gene3D" id="3.90.470.20">
    <property type="entry name" value="4'-phosphopantetheinyl transferase domain"/>
    <property type="match status" value="2"/>
</dbReference>
<dbReference type="Pfam" id="PF01648">
    <property type="entry name" value="ACPS"/>
    <property type="match status" value="1"/>
</dbReference>
<dbReference type="GO" id="GO:0000287">
    <property type="term" value="F:magnesium ion binding"/>
    <property type="evidence" value="ECO:0007669"/>
    <property type="project" value="InterPro"/>
</dbReference>
<feature type="domain" description="4'-phosphopantetheinyl transferase" evidence="2">
    <location>
        <begin position="119"/>
        <end position="200"/>
    </location>
</feature>
<keyword evidence="1 3" id="KW-0808">Transferase</keyword>
<organism evidence="3 4">
    <name type="scientific">Flammeovirga yaeyamensis</name>
    <dbReference type="NCBI Taxonomy" id="367791"/>
    <lineage>
        <taxon>Bacteria</taxon>
        <taxon>Pseudomonadati</taxon>
        <taxon>Bacteroidota</taxon>
        <taxon>Cytophagia</taxon>
        <taxon>Cytophagales</taxon>
        <taxon>Flammeovirgaceae</taxon>
        <taxon>Flammeovirga</taxon>
    </lineage>
</organism>
<dbReference type="InterPro" id="IPR008278">
    <property type="entry name" value="4-PPantetheinyl_Trfase_dom"/>
</dbReference>
<dbReference type="GO" id="GO:0008897">
    <property type="term" value="F:holo-[acyl-carrier-protein] synthase activity"/>
    <property type="evidence" value="ECO:0007669"/>
    <property type="project" value="InterPro"/>
</dbReference>
<dbReference type="InterPro" id="IPR037143">
    <property type="entry name" value="4-PPantetheinyl_Trfase_dom_sf"/>
</dbReference>
<dbReference type="KEGG" id="fya:KMW28_16080"/>
<dbReference type="RefSeq" id="WP_169662711.1">
    <property type="nucleotide sequence ID" value="NZ_CP076132.1"/>
</dbReference>
<proteinExistence type="predicted"/>
<evidence type="ECO:0000256" key="1">
    <source>
        <dbReference type="ARBA" id="ARBA00022679"/>
    </source>
</evidence>
<evidence type="ECO:0000259" key="2">
    <source>
        <dbReference type="Pfam" id="PF01648"/>
    </source>
</evidence>
<keyword evidence="4" id="KW-1185">Reference proteome</keyword>
<protein>
    <submittedName>
        <fullName evidence="3">4'-phosphopantetheinyl transferase superfamily protein</fullName>
    </submittedName>
</protein>